<evidence type="ECO:0000313" key="6">
    <source>
        <dbReference type="EMBL" id="ACO33149.1"/>
    </source>
</evidence>
<keyword evidence="5" id="KW-0732">Signal</keyword>
<feature type="transmembrane region" description="Helical" evidence="4">
    <location>
        <begin position="314"/>
        <end position="331"/>
    </location>
</feature>
<evidence type="ECO:0000256" key="2">
    <source>
        <dbReference type="ARBA" id="ARBA00022803"/>
    </source>
</evidence>
<evidence type="ECO:0000256" key="3">
    <source>
        <dbReference type="PROSITE-ProRule" id="PRU00339"/>
    </source>
</evidence>
<feature type="transmembrane region" description="Helical" evidence="4">
    <location>
        <begin position="121"/>
        <end position="140"/>
    </location>
</feature>
<feature type="transmembrane region" description="Helical" evidence="4">
    <location>
        <begin position="374"/>
        <end position="392"/>
    </location>
</feature>
<dbReference type="EMBL" id="CP001472">
    <property type="protein sequence ID" value="ACO33149.1"/>
    <property type="molecule type" value="Genomic_DNA"/>
</dbReference>
<dbReference type="Pfam" id="PF13432">
    <property type="entry name" value="TPR_16"/>
    <property type="match status" value="2"/>
</dbReference>
<feature type="repeat" description="TPR" evidence="3">
    <location>
        <begin position="418"/>
        <end position="451"/>
    </location>
</feature>
<gene>
    <name evidence="6" type="ordered locus">ACP_1172</name>
</gene>
<feature type="transmembrane region" description="Helical" evidence="4">
    <location>
        <begin position="178"/>
        <end position="204"/>
    </location>
</feature>
<dbReference type="AlphaFoldDB" id="C1F4Q2"/>
<feature type="chain" id="PRO_5002907138" evidence="5">
    <location>
        <begin position="22"/>
        <end position="751"/>
    </location>
</feature>
<dbReference type="Gene3D" id="1.25.40.10">
    <property type="entry name" value="Tetratricopeptide repeat domain"/>
    <property type="match status" value="3"/>
</dbReference>
<dbReference type="Proteomes" id="UP000002207">
    <property type="component" value="Chromosome"/>
</dbReference>
<dbReference type="PANTHER" id="PTHR44227">
    <property type="match status" value="1"/>
</dbReference>
<dbReference type="InterPro" id="IPR052346">
    <property type="entry name" value="O-mannosyl-transferase_TMTC"/>
</dbReference>
<dbReference type="InterPro" id="IPR011990">
    <property type="entry name" value="TPR-like_helical_dom_sf"/>
</dbReference>
<keyword evidence="4" id="KW-0812">Transmembrane</keyword>
<proteinExistence type="predicted"/>
<dbReference type="SUPFAM" id="SSF48452">
    <property type="entry name" value="TPR-like"/>
    <property type="match status" value="2"/>
</dbReference>
<name>C1F4Q2_ACIC5</name>
<evidence type="ECO:0000256" key="1">
    <source>
        <dbReference type="ARBA" id="ARBA00022737"/>
    </source>
</evidence>
<feature type="repeat" description="TPR" evidence="3">
    <location>
        <begin position="607"/>
        <end position="640"/>
    </location>
</feature>
<sequence>MKYKGLSAGAIAVLGICAVYANSFHNGFHFDDFHTVVNNPAIRSLSHIPRFFTDATTFSILPANQTYRPIVSTTLALDYWMGHGLHPFYFHIGTFLIYLMQCVVMMLLFRKVLESACPERNLTMPAIFAAAWYGLHPAMAETVNYVIQRGDVYDACGVVCALLLYAARPRWRRWGVYLLPYVLALLSKPPAIVFPALLFAYLAMFEAPPERRYRYAVMRTWPSVLTGAVVMAWEATMTPKSFTPSTLSSYAWFITQPYVLLREFVTFFLPLHLNVDTDLKAFSTVNADAVFGFLFLAALLAAIVLLSRAKALRPVAFGLLWFLAGALPTALYKLSEVENDHRLFLPFVGLALAATSAAWLAVERLARKVSGPWIWRAVTASALLLLCAYGWAAHIRNRVWHSEASLWYDDALKSPHNGRGLMNYGLVLMSEGKDEAALHYFDKAKRYTPDYPTLEINLGIVNGLLADQGRPQLETVAERYFLRAIALAPGDDLPHAYYGRWLLDHGRVADAVRQLQLAVTLNPAAMMQRDLLIEAEERTGDLVAARQQAQQALRLLPTDTIAKDALQPQRKDASYWINQSLNEYQQQQFLLAIASARRALALAPHSALAYNNIGASYGALKEWKPAIESEKAALRYDPQLAIARNNLALFLQKKTPAGPGEDAVLANHWVDVSLHDYEAGDYEGCLEAARTALRWNPRSPEAWNNMAAANAALHRWPAAARAAQQALALKPDFTLARNNLAWAQSHLQAHK</sequence>
<dbReference type="InParanoid" id="C1F4Q2"/>
<dbReference type="InterPro" id="IPR019734">
    <property type="entry name" value="TPR_rpt"/>
</dbReference>
<keyword evidence="4" id="KW-0472">Membrane</keyword>
<dbReference type="RefSeq" id="WP_015896323.1">
    <property type="nucleotide sequence ID" value="NC_012483.1"/>
</dbReference>
<dbReference type="HOGENOM" id="CLU_366353_0_0_0"/>
<evidence type="ECO:0000256" key="5">
    <source>
        <dbReference type="SAM" id="SignalP"/>
    </source>
</evidence>
<feature type="transmembrane region" description="Helical" evidence="4">
    <location>
        <begin position="289"/>
        <end position="307"/>
    </location>
</feature>
<accession>C1F4Q2</accession>
<keyword evidence="4" id="KW-1133">Transmembrane helix</keyword>
<dbReference type="PANTHER" id="PTHR44227:SF3">
    <property type="entry name" value="PROTEIN O-MANNOSYL-TRANSFERASE TMTC4"/>
    <property type="match status" value="1"/>
</dbReference>
<dbReference type="SMART" id="SM00028">
    <property type="entry name" value="TPR"/>
    <property type="match status" value="4"/>
</dbReference>
<keyword evidence="7" id="KW-1185">Reference proteome</keyword>
<dbReference type="STRING" id="240015.ACP_1172"/>
<feature type="transmembrane region" description="Helical" evidence="4">
    <location>
        <begin position="216"/>
        <end position="235"/>
    </location>
</feature>
<protein>
    <submittedName>
        <fullName evidence="6">TPR domain protein</fullName>
    </submittedName>
</protein>
<feature type="signal peptide" evidence="5">
    <location>
        <begin position="1"/>
        <end position="21"/>
    </location>
</feature>
<dbReference type="OrthoDB" id="9815643at2"/>
<feature type="transmembrane region" description="Helical" evidence="4">
    <location>
        <begin position="88"/>
        <end position="109"/>
    </location>
</feature>
<keyword evidence="1" id="KW-0677">Repeat</keyword>
<evidence type="ECO:0000313" key="7">
    <source>
        <dbReference type="Proteomes" id="UP000002207"/>
    </source>
</evidence>
<dbReference type="PROSITE" id="PS50005">
    <property type="entry name" value="TPR"/>
    <property type="match status" value="2"/>
</dbReference>
<dbReference type="eggNOG" id="COG0457">
    <property type="taxonomic scope" value="Bacteria"/>
</dbReference>
<reference evidence="6 7" key="1">
    <citation type="journal article" date="2009" name="Appl. Environ. Microbiol.">
        <title>Three genomes from the phylum Acidobacteria provide insight into the lifestyles of these microorganisms in soils.</title>
        <authorList>
            <person name="Ward N.L."/>
            <person name="Challacombe J.F."/>
            <person name="Janssen P.H."/>
            <person name="Henrissat B."/>
            <person name="Coutinho P.M."/>
            <person name="Wu M."/>
            <person name="Xie G."/>
            <person name="Haft D.H."/>
            <person name="Sait M."/>
            <person name="Badger J."/>
            <person name="Barabote R.D."/>
            <person name="Bradley B."/>
            <person name="Brettin T.S."/>
            <person name="Brinkac L.M."/>
            <person name="Bruce D."/>
            <person name="Creasy T."/>
            <person name="Daugherty S.C."/>
            <person name="Davidsen T.M."/>
            <person name="DeBoy R.T."/>
            <person name="Detter J.C."/>
            <person name="Dodson R.J."/>
            <person name="Durkin A.S."/>
            <person name="Ganapathy A."/>
            <person name="Gwinn-Giglio M."/>
            <person name="Han C.S."/>
            <person name="Khouri H."/>
            <person name="Kiss H."/>
            <person name="Kothari S.P."/>
            <person name="Madupu R."/>
            <person name="Nelson K.E."/>
            <person name="Nelson W.C."/>
            <person name="Paulsen I."/>
            <person name="Penn K."/>
            <person name="Ren Q."/>
            <person name="Rosovitz M.J."/>
            <person name="Selengut J.D."/>
            <person name="Shrivastava S."/>
            <person name="Sullivan S.A."/>
            <person name="Tapia R."/>
            <person name="Thompson L.S."/>
            <person name="Watkins K.L."/>
            <person name="Yang Q."/>
            <person name="Yu C."/>
            <person name="Zafar N."/>
            <person name="Zhou L."/>
            <person name="Kuske C.R."/>
        </authorList>
    </citation>
    <scope>NUCLEOTIDE SEQUENCE [LARGE SCALE GENOMIC DNA]</scope>
    <source>
        <strain evidence="7">ATCC 51196 / DSM 11244 / BCRC 80197 / JCM 7670 / NBRC 15755 / NCIMB 13165 / 161</strain>
    </source>
</reference>
<dbReference type="KEGG" id="aca:ACP_1172"/>
<organism evidence="6 7">
    <name type="scientific">Acidobacterium capsulatum (strain ATCC 51196 / DSM 11244 / BCRC 80197 / JCM 7670 / NBRC 15755 / NCIMB 13165 / 161)</name>
    <dbReference type="NCBI Taxonomy" id="240015"/>
    <lineage>
        <taxon>Bacteria</taxon>
        <taxon>Pseudomonadati</taxon>
        <taxon>Acidobacteriota</taxon>
        <taxon>Terriglobia</taxon>
        <taxon>Terriglobales</taxon>
        <taxon>Acidobacteriaceae</taxon>
        <taxon>Acidobacterium</taxon>
    </lineage>
</organism>
<feature type="transmembrane region" description="Helical" evidence="4">
    <location>
        <begin position="343"/>
        <end position="362"/>
    </location>
</feature>
<keyword evidence="2 3" id="KW-0802">TPR repeat</keyword>
<evidence type="ECO:0000256" key="4">
    <source>
        <dbReference type="SAM" id="Phobius"/>
    </source>
</evidence>